<evidence type="ECO:0000256" key="1">
    <source>
        <dbReference type="ARBA" id="ARBA00004123"/>
    </source>
</evidence>
<evidence type="ECO:0000256" key="3">
    <source>
        <dbReference type="ARBA" id="ARBA00010440"/>
    </source>
</evidence>
<evidence type="ECO:0000256" key="2">
    <source>
        <dbReference type="ARBA" id="ARBA00004584"/>
    </source>
</evidence>
<dbReference type="InterPro" id="IPR025214">
    <property type="entry name" value="CENP-U"/>
</dbReference>
<protein>
    <recommendedName>
        <fullName evidence="4">Centromere protein U</fullName>
    </recommendedName>
    <alternativeName>
        <fullName evidence="9">MLF1-interacting protein</fullName>
    </alternativeName>
</protein>
<evidence type="ECO:0000256" key="6">
    <source>
        <dbReference type="ARBA" id="ARBA00023054"/>
    </source>
</evidence>
<keyword evidence="5" id="KW-0158">Chromosome</keyword>
<feature type="region of interest" description="Disordered" evidence="11">
    <location>
        <begin position="1"/>
        <end position="48"/>
    </location>
</feature>
<dbReference type="GO" id="GO:0000775">
    <property type="term" value="C:chromosome, centromeric region"/>
    <property type="evidence" value="ECO:0007669"/>
    <property type="project" value="UniProtKB-SubCell"/>
</dbReference>
<name>A0AB34H971_ESCRO</name>
<evidence type="ECO:0000313" key="13">
    <source>
        <dbReference type="Proteomes" id="UP001159641"/>
    </source>
</evidence>
<feature type="region of interest" description="Disordered" evidence="11">
    <location>
        <begin position="172"/>
        <end position="192"/>
    </location>
</feature>
<comment type="subcellular location">
    <subcellularLocation>
        <location evidence="2">Chromosome</location>
        <location evidence="2">Centromere</location>
    </subcellularLocation>
    <subcellularLocation>
        <location evidence="1">Nucleus</location>
    </subcellularLocation>
</comment>
<feature type="coiled-coil region" evidence="10">
    <location>
        <begin position="509"/>
        <end position="627"/>
    </location>
</feature>
<sequence length="628" mass="70590">MGEEWSSIGRSPSLTLPPEPSPSPPRSVEELASRTPVPGAKKVGGHCLRRQVRRQQIAKSAAQKSDCCFSRQQKRSCPSVPNCWAEQVDRGQRLWQHCERTGRSPGPVGSKLGGGGGAVPACSARIGRWDQRGVWRELRELRRRSERWAEMAPPRRVRRSGTPAAAVDCDFRDKDDSREAGQKHKPTDIFDFPDNSGISSFGRLGENEKDEEPYETFDPPLHSTAIYADEEEFSKHCGSSLPSTPQGKEAKRSLSRGPAVLHLYHVSLGAHRHLGLSKAKTKLHHSSLVWCQRAPLVFSSLMVLLSPSHPTKLSGNCSCSDTSDVEASENESVKISAKKPGRKLKPISDESESTEESDVRRKVKPADNISTQREAVSATASSEPSEKPAESVMLKKVGPLGAKPSVEKETLETESQLKTQKKKMFRGKRKKPRSEATDLDTSDCLPIWCLKEKKTSDIMELDVVLSAFENILLEYKQKTDSKICKEAINKFHSNLKEELINVLKEVQMLKTLKRKNTKMISDIEKKRQRLIEVQDELLRLEPELKQLQIKYDELKERKASLRNAANFLSNLERLHQDYSDIQEKEPNVKATYDSSSLPALLFKARPLLGAENHLQNINYQLEKLLDQK</sequence>
<keyword evidence="6 10" id="KW-0175">Coiled coil</keyword>
<evidence type="ECO:0000313" key="12">
    <source>
        <dbReference type="EMBL" id="KAJ8787460.1"/>
    </source>
</evidence>
<evidence type="ECO:0000256" key="9">
    <source>
        <dbReference type="ARBA" id="ARBA00031456"/>
    </source>
</evidence>
<dbReference type="Proteomes" id="UP001159641">
    <property type="component" value="Unassembled WGS sequence"/>
</dbReference>
<evidence type="ECO:0000256" key="11">
    <source>
        <dbReference type="SAM" id="MobiDB-lite"/>
    </source>
</evidence>
<dbReference type="PANTHER" id="PTHR32222">
    <property type="entry name" value="CENTROMERE PROTEIN U"/>
    <property type="match status" value="1"/>
</dbReference>
<evidence type="ECO:0000256" key="8">
    <source>
        <dbReference type="ARBA" id="ARBA00023328"/>
    </source>
</evidence>
<reference evidence="12 13" key="1">
    <citation type="submission" date="2022-11" db="EMBL/GenBank/DDBJ databases">
        <title>Whole genome sequence of Eschrichtius robustus ER-17-0199.</title>
        <authorList>
            <person name="Bruniche-Olsen A."/>
            <person name="Black A.N."/>
            <person name="Fields C.J."/>
            <person name="Walden K."/>
            <person name="Dewoody J.A."/>
        </authorList>
    </citation>
    <scope>NUCLEOTIDE SEQUENCE [LARGE SCALE GENOMIC DNA]</scope>
    <source>
        <strain evidence="12">ER-17-0199</strain>
        <tissue evidence="12">Blubber</tissue>
    </source>
</reference>
<proteinExistence type="inferred from homology"/>
<feature type="region of interest" description="Disordered" evidence="11">
    <location>
        <begin position="311"/>
        <end position="393"/>
    </location>
</feature>
<accession>A0AB34H971</accession>
<feature type="compositionally biased region" description="Basic and acidic residues" evidence="11">
    <location>
        <begin position="172"/>
        <end position="188"/>
    </location>
</feature>
<keyword evidence="7" id="KW-0539">Nucleus</keyword>
<dbReference type="PANTHER" id="PTHR32222:SF1">
    <property type="entry name" value="CENTROMERE PROTEIN U"/>
    <property type="match status" value="1"/>
</dbReference>
<evidence type="ECO:0000256" key="10">
    <source>
        <dbReference type="SAM" id="Coils"/>
    </source>
</evidence>
<keyword evidence="13" id="KW-1185">Reference proteome</keyword>
<feature type="compositionally biased region" description="Polar residues" evidence="11">
    <location>
        <begin position="311"/>
        <end position="322"/>
    </location>
</feature>
<evidence type="ECO:0000256" key="5">
    <source>
        <dbReference type="ARBA" id="ARBA00022454"/>
    </source>
</evidence>
<organism evidence="12 13">
    <name type="scientific">Eschrichtius robustus</name>
    <name type="common">California gray whale</name>
    <name type="synonym">Eschrichtius gibbosus</name>
    <dbReference type="NCBI Taxonomy" id="9764"/>
    <lineage>
        <taxon>Eukaryota</taxon>
        <taxon>Metazoa</taxon>
        <taxon>Chordata</taxon>
        <taxon>Craniata</taxon>
        <taxon>Vertebrata</taxon>
        <taxon>Euteleostomi</taxon>
        <taxon>Mammalia</taxon>
        <taxon>Eutheria</taxon>
        <taxon>Laurasiatheria</taxon>
        <taxon>Artiodactyla</taxon>
        <taxon>Whippomorpha</taxon>
        <taxon>Cetacea</taxon>
        <taxon>Mysticeti</taxon>
        <taxon>Eschrichtiidae</taxon>
        <taxon>Eschrichtius</taxon>
    </lineage>
</organism>
<feature type="compositionally biased region" description="Basic residues" evidence="11">
    <location>
        <begin position="419"/>
        <end position="432"/>
    </location>
</feature>
<dbReference type="EMBL" id="JAIQCJ010001787">
    <property type="protein sequence ID" value="KAJ8787460.1"/>
    <property type="molecule type" value="Genomic_DNA"/>
</dbReference>
<evidence type="ECO:0000256" key="7">
    <source>
        <dbReference type="ARBA" id="ARBA00023242"/>
    </source>
</evidence>
<dbReference type="GO" id="GO:0005634">
    <property type="term" value="C:nucleus"/>
    <property type="evidence" value="ECO:0007669"/>
    <property type="project" value="UniProtKB-SubCell"/>
</dbReference>
<keyword evidence="8" id="KW-0137">Centromere</keyword>
<comment type="similarity">
    <text evidence="3">Belongs to the CENP-U/AME1 family.</text>
</comment>
<evidence type="ECO:0000256" key="4">
    <source>
        <dbReference type="ARBA" id="ARBA00016402"/>
    </source>
</evidence>
<gene>
    <name evidence="12" type="ORF">J1605_022945</name>
</gene>
<comment type="caution">
    <text evidence="12">The sequence shown here is derived from an EMBL/GenBank/DDBJ whole genome shotgun (WGS) entry which is preliminary data.</text>
</comment>
<dbReference type="Pfam" id="PF13097">
    <property type="entry name" value="CENP-U"/>
    <property type="match status" value="1"/>
</dbReference>
<dbReference type="AlphaFoldDB" id="A0AB34H971"/>
<feature type="compositionally biased region" description="Pro residues" evidence="11">
    <location>
        <begin position="15"/>
        <end position="25"/>
    </location>
</feature>
<feature type="compositionally biased region" description="Basic residues" evidence="11">
    <location>
        <begin position="336"/>
        <end position="345"/>
    </location>
</feature>
<feature type="region of interest" description="Disordered" evidence="11">
    <location>
        <begin position="406"/>
        <end position="437"/>
    </location>
</feature>